<dbReference type="EMBL" id="HBGY01028902">
    <property type="protein sequence ID" value="CAD9604740.1"/>
    <property type="molecule type" value="Transcribed_RNA"/>
</dbReference>
<keyword evidence="6 8" id="KW-0472">Membrane</keyword>
<feature type="transmembrane region" description="Helical" evidence="8">
    <location>
        <begin position="195"/>
        <end position="219"/>
    </location>
</feature>
<dbReference type="Pfam" id="PF01105">
    <property type="entry name" value="EMP24_GP25L"/>
    <property type="match status" value="1"/>
</dbReference>
<dbReference type="GO" id="GO:0016020">
    <property type="term" value="C:membrane"/>
    <property type="evidence" value="ECO:0007669"/>
    <property type="project" value="UniProtKB-SubCell"/>
</dbReference>
<evidence type="ECO:0000256" key="2">
    <source>
        <dbReference type="ARBA" id="ARBA00007104"/>
    </source>
</evidence>
<name>A0A7S2LF98_9STRA</name>
<evidence type="ECO:0000256" key="3">
    <source>
        <dbReference type="ARBA" id="ARBA00022692"/>
    </source>
</evidence>
<keyword evidence="4 9" id="KW-0732">Signal</keyword>
<comment type="similarity">
    <text evidence="2">Belongs to the EMP24/GP25L family.</text>
</comment>
<comment type="subcellular location">
    <subcellularLocation>
        <location evidence="1">Membrane</location>
        <topology evidence="1">Single-pass type I membrane protein</topology>
    </subcellularLocation>
</comment>
<evidence type="ECO:0000256" key="9">
    <source>
        <dbReference type="SAM" id="SignalP"/>
    </source>
</evidence>
<feature type="region of interest" description="Disordered" evidence="7">
    <location>
        <begin position="62"/>
        <end position="84"/>
    </location>
</feature>
<organism evidence="11">
    <name type="scientific">Leptocylindrus danicus</name>
    <dbReference type="NCBI Taxonomy" id="163516"/>
    <lineage>
        <taxon>Eukaryota</taxon>
        <taxon>Sar</taxon>
        <taxon>Stramenopiles</taxon>
        <taxon>Ochrophyta</taxon>
        <taxon>Bacillariophyta</taxon>
        <taxon>Coscinodiscophyceae</taxon>
        <taxon>Chaetocerotophycidae</taxon>
        <taxon>Leptocylindrales</taxon>
        <taxon>Leptocylindraceae</taxon>
        <taxon>Leptocylindrus</taxon>
    </lineage>
</organism>
<reference evidence="11" key="1">
    <citation type="submission" date="2021-01" db="EMBL/GenBank/DDBJ databases">
        <authorList>
            <person name="Corre E."/>
            <person name="Pelletier E."/>
            <person name="Niang G."/>
            <person name="Scheremetjew M."/>
            <person name="Finn R."/>
            <person name="Kale V."/>
            <person name="Holt S."/>
            <person name="Cochrane G."/>
            <person name="Meng A."/>
            <person name="Brown T."/>
            <person name="Cohen L."/>
        </authorList>
    </citation>
    <scope>NUCLEOTIDE SEQUENCE</scope>
    <source>
        <strain evidence="11">B650</strain>
    </source>
</reference>
<protein>
    <recommendedName>
        <fullName evidence="10">GOLD domain-containing protein</fullName>
    </recommendedName>
</protein>
<accession>A0A7S2LF98</accession>
<evidence type="ECO:0000256" key="6">
    <source>
        <dbReference type="ARBA" id="ARBA00023136"/>
    </source>
</evidence>
<dbReference type="InterPro" id="IPR015720">
    <property type="entry name" value="Emp24-like"/>
</dbReference>
<dbReference type="AlphaFoldDB" id="A0A7S2LF98"/>
<evidence type="ECO:0000259" key="10">
    <source>
        <dbReference type="SMART" id="SM01190"/>
    </source>
</evidence>
<dbReference type="InterPro" id="IPR009038">
    <property type="entry name" value="GOLD_dom"/>
</dbReference>
<keyword evidence="5 8" id="KW-1133">Transmembrane helix</keyword>
<feature type="compositionally biased region" description="Polar residues" evidence="7">
    <location>
        <begin position="62"/>
        <end position="72"/>
    </location>
</feature>
<feature type="domain" description="GOLD" evidence="10">
    <location>
        <begin position="19"/>
        <end position="220"/>
    </location>
</feature>
<evidence type="ECO:0000313" key="11">
    <source>
        <dbReference type="EMBL" id="CAD9604740.1"/>
    </source>
</evidence>
<sequence length="224" mass="25014">MLKYAVLALLMPLAAQCVPMFFVTKPNFCSASVEIAGDTLLTINWEAPEMDEDGKTNGQAYTLSITPSGSSRGRNRRKAKGSDRQITVLKANKKGVGKGQILYTSPEDGGKLDICVLNKGASQRAPVMFGFNVIVGHDKSYYEEEASDKHLSRLQVNIMKVKDEIEDIIREADYMKNVEKGFHEHSLSMHAASHWWPMIQTLVLLLTGATTIMHMISFFNKRVF</sequence>
<keyword evidence="3 8" id="KW-0812">Transmembrane</keyword>
<dbReference type="PANTHER" id="PTHR22811">
    <property type="entry name" value="TRANSMEMBRANE EMP24 DOMAIN-CONTAINING PROTEIN"/>
    <property type="match status" value="1"/>
</dbReference>
<evidence type="ECO:0000256" key="8">
    <source>
        <dbReference type="SAM" id="Phobius"/>
    </source>
</evidence>
<dbReference type="SMART" id="SM01190">
    <property type="entry name" value="EMP24_GP25L"/>
    <property type="match status" value="1"/>
</dbReference>
<gene>
    <name evidence="11" type="ORF">LDAN0321_LOCUS17895</name>
</gene>
<evidence type="ECO:0000256" key="1">
    <source>
        <dbReference type="ARBA" id="ARBA00004479"/>
    </source>
</evidence>
<feature type="signal peptide" evidence="9">
    <location>
        <begin position="1"/>
        <end position="17"/>
    </location>
</feature>
<evidence type="ECO:0000256" key="7">
    <source>
        <dbReference type="SAM" id="MobiDB-lite"/>
    </source>
</evidence>
<proteinExistence type="inferred from homology"/>
<evidence type="ECO:0000256" key="5">
    <source>
        <dbReference type="ARBA" id="ARBA00022989"/>
    </source>
</evidence>
<feature type="chain" id="PRO_5031008570" description="GOLD domain-containing protein" evidence="9">
    <location>
        <begin position="18"/>
        <end position="224"/>
    </location>
</feature>
<evidence type="ECO:0000256" key="4">
    <source>
        <dbReference type="ARBA" id="ARBA00022729"/>
    </source>
</evidence>